<dbReference type="SUPFAM" id="SSF48726">
    <property type="entry name" value="Immunoglobulin"/>
    <property type="match status" value="1"/>
</dbReference>
<sequence length="270" mass="30004">MSPHRTSLLGLVLCLSQMTHVQDGALPTPSISAEPGPVIPRGQPVTIVCRGPDGAKSFRLEKEDRRSYRDQHTVSQLDPHGTEARFPITAVSDDSAGRYRCLYHGKFSWSKHSNILELEVTEEDVSTLPSESDFIFHAPPGLSTEYIYILIGVSVAFLICLFLLVIFFLHRQHQKKLGLPSSRGKEQRPQERLSPDADILERTPDLATVDSLAEKDRKMHNSTSAAGGLQEVTYAQLDHRMLTQRAAQAMTQQSTEPTAESSTYATLARH</sequence>
<accession>A0ABM1DCZ3</accession>
<evidence type="ECO:0000256" key="5">
    <source>
        <dbReference type="SAM" id="SignalP"/>
    </source>
</evidence>
<reference evidence="7" key="1">
    <citation type="submission" date="2025-08" db="UniProtKB">
        <authorList>
            <consortium name="RefSeq"/>
        </authorList>
    </citation>
    <scope>IDENTIFICATION</scope>
</reference>
<dbReference type="GeneID" id="101406929"/>
<dbReference type="RefSeq" id="XP_014649674.1">
    <property type="nucleotide sequence ID" value="XM_014794188.1"/>
</dbReference>
<feature type="region of interest" description="Disordered" evidence="3">
    <location>
        <begin position="178"/>
        <end position="200"/>
    </location>
</feature>
<dbReference type="PANTHER" id="PTHR11738">
    <property type="entry name" value="MHC CLASS I NK CELL RECEPTOR"/>
    <property type="match status" value="1"/>
</dbReference>
<keyword evidence="4" id="KW-0812">Transmembrane</keyword>
<keyword evidence="1" id="KW-1015">Disulfide bond</keyword>
<dbReference type="Gene3D" id="2.60.40.10">
    <property type="entry name" value="Immunoglobulins"/>
    <property type="match status" value="1"/>
</dbReference>
<feature type="transmembrane region" description="Helical" evidence="4">
    <location>
        <begin position="146"/>
        <end position="169"/>
    </location>
</feature>
<keyword evidence="4" id="KW-0472">Membrane</keyword>
<organism evidence="6 7">
    <name type="scientific">Ceratotherium simum simum</name>
    <name type="common">Southern white rhinoceros</name>
    <dbReference type="NCBI Taxonomy" id="73337"/>
    <lineage>
        <taxon>Eukaryota</taxon>
        <taxon>Metazoa</taxon>
        <taxon>Chordata</taxon>
        <taxon>Craniata</taxon>
        <taxon>Vertebrata</taxon>
        <taxon>Euteleostomi</taxon>
        <taxon>Mammalia</taxon>
        <taxon>Eutheria</taxon>
        <taxon>Laurasiatheria</taxon>
        <taxon>Perissodactyla</taxon>
        <taxon>Rhinocerotidae</taxon>
        <taxon>Ceratotherium</taxon>
    </lineage>
</organism>
<feature type="signal peptide" evidence="5">
    <location>
        <begin position="1"/>
        <end position="24"/>
    </location>
</feature>
<keyword evidence="6" id="KW-1185">Reference proteome</keyword>
<evidence type="ECO:0000256" key="4">
    <source>
        <dbReference type="SAM" id="Phobius"/>
    </source>
</evidence>
<keyword evidence="5" id="KW-0732">Signal</keyword>
<keyword evidence="2" id="KW-0393">Immunoglobulin domain</keyword>
<evidence type="ECO:0000313" key="6">
    <source>
        <dbReference type="Proteomes" id="UP000694910"/>
    </source>
</evidence>
<evidence type="ECO:0000256" key="3">
    <source>
        <dbReference type="SAM" id="MobiDB-lite"/>
    </source>
</evidence>
<dbReference type="InterPro" id="IPR050412">
    <property type="entry name" value="Ig-like_Receptors_ImmuneReg"/>
</dbReference>
<evidence type="ECO:0000256" key="1">
    <source>
        <dbReference type="ARBA" id="ARBA00023157"/>
    </source>
</evidence>
<keyword evidence="4" id="KW-1133">Transmembrane helix</keyword>
<gene>
    <name evidence="7" type="primary">LOC101406929</name>
</gene>
<dbReference type="PANTHER" id="PTHR11738:SF129">
    <property type="entry name" value="LEUKOCYTE-ASSOCIATED IMMUNOGLOBULIN-LIKE RECEPTOR 1"/>
    <property type="match status" value="1"/>
</dbReference>
<evidence type="ECO:0000313" key="7">
    <source>
        <dbReference type="RefSeq" id="XP_014649674.1"/>
    </source>
</evidence>
<feature type="compositionally biased region" description="Basic and acidic residues" evidence="3">
    <location>
        <begin position="183"/>
        <end position="200"/>
    </location>
</feature>
<feature type="region of interest" description="Disordered" evidence="3">
    <location>
        <begin position="247"/>
        <end position="270"/>
    </location>
</feature>
<dbReference type="Pfam" id="PF13895">
    <property type="entry name" value="Ig_2"/>
    <property type="match status" value="1"/>
</dbReference>
<evidence type="ECO:0000256" key="2">
    <source>
        <dbReference type="ARBA" id="ARBA00023319"/>
    </source>
</evidence>
<dbReference type="InterPro" id="IPR013783">
    <property type="entry name" value="Ig-like_fold"/>
</dbReference>
<proteinExistence type="predicted"/>
<name>A0ABM1DCZ3_CERSS</name>
<dbReference type="Proteomes" id="UP000694910">
    <property type="component" value="Unplaced"/>
</dbReference>
<dbReference type="InterPro" id="IPR036179">
    <property type="entry name" value="Ig-like_dom_sf"/>
</dbReference>
<feature type="chain" id="PRO_5046848728" evidence="5">
    <location>
        <begin position="25"/>
        <end position="270"/>
    </location>
</feature>
<protein>
    <submittedName>
        <fullName evidence="7">Leukocyte-associated immunoglobulin-like receptor 1</fullName>
    </submittedName>
</protein>